<dbReference type="AlphaFoldDB" id="A0AAW1FF50"/>
<organism evidence="1 2">
    <name type="scientific">Zoarces viviparus</name>
    <name type="common">Viviparous eelpout</name>
    <name type="synonym">Blennius viviparus</name>
    <dbReference type="NCBI Taxonomy" id="48416"/>
    <lineage>
        <taxon>Eukaryota</taxon>
        <taxon>Metazoa</taxon>
        <taxon>Chordata</taxon>
        <taxon>Craniata</taxon>
        <taxon>Vertebrata</taxon>
        <taxon>Euteleostomi</taxon>
        <taxon>Actinopterygii</taxon>
        <taxon>Neopterygii</taxon>
        <taxon>Teleostei</taxon>
        <taxon>Neoteleostei</taxon>
        <taxon>Acanthomorphata</taxon>
        <taxon>Eupercaria</taxon>
        <taxon>Perciformes</taxon>
        <taxon>Cottioidei</taxon>
        <taxon>Zoarcales</taxon>
        <taxon>Zoarcidae</taxon>
        <taxon>Zoarcinae</taxon>
        <taxon>Zoarces</taxon>
    </lineage>
</organism>
<evidence type="ECO:0000313" key="2">
    <source>
        <dbReference type="Proteomes" id="UP001488805"/>
    </source>
</evidence>
<sequence>MRKGGRQINCPGIVGGNTVQLLLDASLQVRKRVGMETAPLLPYAVDNVACGGSVAGDQRKNNNKGTKKTLRFLSDQEDVLRDGWSVELEAVQAQEWRTPPRSGCRLVPRV</sequence>
<comment type="caution">
    <text evidence="1">The sequence shown here is derived from an EMBL/GenBank/DDBJ whole genome shotgun (WGS) entry which is preliminary data.</text>
</comment>
<gene>
    <name evidence="1" type="ORF">VZT92_010200</name>
</gene>
<proteinExistence type="predicted"/>
<accession>A0AAW1FF50</accession>
<keyword evidence="2" id="KW-1185">Reference proteome</keyword>
<dbReference type="Proteomes" id="UP001488805">
    <property type="component" value="Unassembled WGS sequence"/>
</dbReference>
<evidence type="ECO:0000313" key="1">
    <source>
        <dbReference type="EMBL" id="KAK9532833.1"/>
    </source>
</evidence>
<name>A0AAW1FF50_ZOAVI</name>
<dbReference type="EMBL" id="JBCEZU010000078">
    <property type="protein sequence ID" value="KAK9532833.1"/>
    <property type="molecule type" value="Genomic_DNA"/>
</dbReference>
<protein>
    <submittedName>
        <fullName evidence="1">Uncharacterized protein</fullName>
    </submittedName>
</protein>
<reference evidence="1 2" key="1">
    <citation type="journal article" date="2024" name="Genome Biol. Evol.">
        <title>Chromosome-level genome assembly of the viviparous eelpout Zoarces viviparus.</title>
        <authorList>
            <person name="Fuhrmann N."/>
            <person name="Brasseur M.V."/>
            <person name="Bakowski C.E."/>
            <person name="Podsiadlowski L."/>
            <person name="Prost S."/>
            <person name="Krehenwinkel H."/>
            <person name="Mayer C."/>
        </authorList>
    </citation>
    <scope>NUCLEOTIDE SEQUENCE [LARGE SCALE GENOMIC DNA]</scope>
    <source>
        <strain evidence="1">NO-MEL_2022_Ind0_liver</strain>
    </source>
</reference>